<dbReference type="Proteomes" id="UP000308382">
    <property type="component" value="Unassembled WGS sequence"/>
</dbReference>
<gene>
    <name evidence="2" type="ORF">FEK29_15195</name>
</gene>
<evidence type="ECO:0000259" key="1">
    <source>
        <dbReference type="PROSITE" id="PS51186"/>
    </source>
</evidence>
<comment type="caution">
    <text evidence="2">The sequence shown here is derived from an EMBL/GenBank/DDBJ whole genome shotgun (WGS) entry which is preliminary data.</text>
</comment>
<reference evidence="2 3" key="1">
    <citation type="journal article" date="2017" name="Int. J. Syst. Evol. Microbiol.">
        <title>Maripseudobacter aurantiacus gen. nov., sp. nov., a novel member of the family Flavobacteriaceae isolated from a sedimentation basin.</title>
        <authorList>
            <person name="Chen C."/>
            <person name="Su Y."/>
            <person name="Tao T."/>
            <person name="Fu G."/>
            <person name="Zhang C."/>
            <person name="Sun C."/>
            <person name="Zhang X."/>
            <person name="Wu M."/>
        </authorList>
    </citation>
    <scope>NUCLEOTIDE SEQUENCE [LARGE SCALE GENOMIC DNA]</scope>
    <source>
        <strain evidence="3">CDA4</strain>
    </source>
</reference>
<organism evidence="2 3">
    <name type="scientific">Maribacter aurantiacus</name>
    <dbReference type="NCBI Taxonomy" id="1882343"/>
    <lineage>
        <taxon>Bacteria</taxon>
        <taxon>Pseudomonadati</taxon>
        <taxon>Bacteroidota</taxon>
        <taxon>Flavobacteriia</taxon>
        <taxon>Flavobacteriales</taxon>
        <taxon>Flavobacteriaceae</taxon>
        <taxon>Maribacter</taxon>
    </lineage>
</organism>
<protein>
    <submittedName>
        <fullName evidence="2">GNAT family N-acetyltransferase</fullName>
    </submittedName>
</protein>
<dbReference type="GO" id="GO:0016747">
    <property type="term" value="F:acyltransferase activity, transferring groups other than amino-acyl groups"/>
    <property type="evidence" value="ECO:0007669"/>
    <property type="project" value="InterPro"/>
</dbReference>
<dbReference type="Gene3D" id="3.40.630.30">
    <property type="match status" value="1"/>
</dbReference>
<dbReference type="OrthoDB" id="9798081at2"/>
<evidence type="ECO:0000313" key="2">
    <source>
        <dbReference type="EMBL" id="TLF42576.1"/>
    </source>
</evidence>
<evidence type="ECO:0000313" key="3">
    <source>
        <dbReference type="Proteomes" id="UP000308382"/>
    </source>
</evidence>
<keyword evidence="2" id="KW-0808">Transferase</keyword>
<feature type="domain" description="N-acetyltransferase" evidence="1">
    <location>
        <begin position="9"/>
        <end position="168"/>
    </location>
</feature>
<dbReference type="InterPro" id="IPR000182">
    <property type="entry name" value="GNAT_dom"/>
</dbReference>
<dbReference type="PANTHER" id="PTHR43792">
    <property type="entry name" value="GNAT FAMILY, PUTATIVE (AFU_ORTHOLOGUE AFUA_3G00765)-RELATED-RELATED"/>
    <property type="match status" value="1"/>
</dbReference>
<dbReference type="EMBL" id="VBUK01000011">
    <property type="protein sequence ID" value="TLF42576.1"/>
    <property type="molecule type" value="Genomic_DNA"/>
</dbReference>
<dbReference type="RefSeq" id="WP_138259292.1">
    <property type="nucleotide sequence ID" value="NZ_VBUK01000011.1"/>
</dbReference>
<keyword evidence="3" id="KW-1185">Reference proteome</keyword>
<name>A0A5R8LYZ1_9FLAO</name>
<sequence>MIPIETQRLHIQEATLTDADFIYELLNSPTWLEHIGNRGIRTSADAEAYIQNSLLASYRDYGFGLWKVSVKDTNVPLGICGFLKRDYLDAPDIGFAQLPQFEGFGYMLEACRSVMDYGVSALNFPKVLAVTTSNNVRSQKLLSKLGFSEIGTVQPSNKETPFRLYSNP</sequence>
<dbReference type="PROSITE" id="PS51186">
    <property type="entry name" value="GNAT"/>
    <property type="match status" value="1"/>
</dbReference>
<dbReference type="PANTHER" id="PTHR43792:SF1">
    <property type="entry name" value="N-ACETYLTRANSFERASE DOMAIN-CONTAINING PROTEIN"/>
    <property type="match status" value="1"/>
</dbReference>
<accession>A0A5R8LYZ1</accession>
<proteinExistence type="predicted"/>
<dbReference type="SUPFAM" id="SSF55729">
    <property type="entry name" value="Acyl-CoA N-acyltransferases (Nat)"/>
    <property type="match status" value="1"/>
</dbReference>
<dbReference type="AlphaFoldDB" id="A0A5R8LYZ1"/>
<dbReference type="InterPro" id="IPR051531">
    <property type="entry name" value="N-acetyltransferase"/>
</dbReference>
<dbReference type="Pfam" id="PF13302">
    <property type="entry name" value="Acetyltransf_3"/>
    <property type="match status" value="1"/>
</dbReference>
<dbReference type="InterPro" id="IPR016181">
    <property type="entry name" value="Acyl_CoA_acyltransferase"/>
</dbReference>